<dbReference type="EMBL" id="CP025791">
    <property type="protein sequence ID" value="AUP81290.1"/>
    <property type="molecule type" value="Genomic_DNA"/>
</dbReference>
<dbReference type="AlphaFoldDB" id="A0A2K9PW78"/>
<organism evidence="1 2">
    <name type="scientific">Flavivirga eckloniae</name>
    <dbReference type="NCBI Taxonomy" id="1803846"/>
    <lineage>
        <taxon>Bacteria</taxon>
        <taxon>Pseudomonadati</taxon>
        <taxon>Bacteroidota</taxon>
        <taxon>Flavobacteriia</taxon>
        <taxon>Flavobacteriales</taxon>
        <taxon>Flavobacteriaceae</taxon>
        <taxon>Flavivirga</taxon>
    </lineage>
</organism>
<accession>A0A2K9PW78</accession>
<dbReference type="Proteomes" id="UP000235826">
    <property type="component" value="Chromosome"/>
</dbReference>
<keyword evidence="2" id="KW-1185">Reference proteome</keyword>
<name>A0A2K9PW78_9FLAO</name>
<evidence type="ECO:0000313" key="1">
    <source>
        <dbReference type="EMBL" id="AUP81290.1"/>
    </source>
</evidence>
<protein>
    <submittedName>
        <fullName evidence="1">Uncharacterized protein</fullName>
    </submittedName>
</protein>
<proteinExistence type="predicted"/>
<sequence length="329" mass="37938">MKNDYLINEKRAGLIKIGDHELSVDKKLSGLEIKSYKSGFLPDFIKFKTVSKNGKELMHLKFQGGELDGIKVYDDKYVIPKQGVRVGNTAQQVIDKGIRFTLIHFGDREGLRCELAETKLISGNIQSLNNLQMFFDKKVYQNGTMRNIGANATLQSILIGDNFDIRVDTLTDTEKKKIRNQQHGKLIEGKYINKYYGIKMDVPSGWTYNENFGKIEDFINLCYLKNEKTTSIISLYLQENTNARDGKQYLGRFGLLSKIEQINDFQNGKLYRKLVISKNDIEHEVFYSIKINRNSILIKSKWISRTDLKEIEDVILTLRGIKAHNTLYK</sequence>
<reference evidence="1 2" key="1">
    <citation type="submission" date="2018-01" db="EMBL/GenBank/DDBJ databases">
        <title>Complete genome sequence of Flavivirga eckloniae ECD14 isolated from seaweed Ecklonia cava.</title>
        <authorList>
            <person name="Lee J.H."/>
            <person name="Baik K.S."/>
            <person name="Seong C.N."/>
        </authorList>
    </citation>
    <scope>NUCLEOTIDE SEQUENCE [LARGE SCALE GENOMIC DNA]</scope>
    <source>
        <strain evidence="1 2">ECD14</strain>
    </source>
</reference>
<dbReference type="KEGG" id="fek:C1H87_22245"/>
<evidence type="ECO:0000313" key="2">
    <source>
        <dbReference type="Proteomes" id="UP000235826"/>
    </source>
</evidence>
<gene>
    <name evidence="1" type="ORF">C1H87_22245</name>
</gene>